<sequence>MKPLPADTAPEHHTAQTELPSEVASVDAARELDEDDRYRLGLAVHGAVADAVVHGNRQKPGTAVRLRWRLVDGRLTVTVGDDGPGPAAPPAPDEPPRLGTSGRGSP</sequence>
<evidence type="ECO:0000259" key="2">
    <source>
        <dbReference type="Pfam" id="PF13581"/>
    </source>
</evidence>
<protein>
    <submittedName>
        <fullName evidence="3">ATP-binding protein</fullName>
    </submittedName>
</protein>
<keyword evidence="3" id="KW-0547">Nucleotide-binding</keyword>
<dbReference type="GO" id="GO:0005524">
    <property type="term" value="F:ATP binding"/>
    <property type="evidence" value="ECO:0007669"/>
    <property type="project" value="UniProtKB-KW"/>
</dbReference>
<gene>
    <name evidence="3" type="ORF">OHA16_39245</name>
</gene>
<dbReference type="Proteomes" id="UP001432222">
    <property type="component" value="Chromosome"/>
</dbReference>
<keyword evidence="4" id="KW-1185">Reference proteome</keyword>
<dbReference type="InterPro" id="IPR003594">
    <property type="entry name" value="HATPase_dom"/>
</dbReference>
<evidence type="ECO:0000256" key="1">
    <source>
        <dbReference type="SAM" id="MobiDB-lite"/>
    </source>
</evidence>
<dbReference type="EMBL" id="CP108110">
    <property type="protein sequence ID" value="WUQ88506.1"/>
    <property type="molecule type" value="Genomic_DNA"/>
</dbReference>
<accession>A0ABZ1UBT6</accession>
<evidence type="ECO:0000313" key="4">
    <source>
        <dbReference type="Proteomes" id="UP001432222"/>
    </source>
</evidence>
<evidence type="ECO:0000313" key="3">
    <source>
        <dbReference type="EMBL" id="WUQ88506.1"/>
    </source>
</evidence>
<feature type="domain" description="Histidine kinase/HSP90-like ATPase" evidence="2">
    <location>
        <begin position="19"/>
        <end position="104"/>
    </location>
</feature>
<organism evidence="3 4">
    <name type="scientific">Kitasatospora purpeofusca</name>
    <dbReference type="NCBI Taxonomy" id="67352"/>
    <lineage>
        <taxon>Bacteria</taxon>
        <taxon>Bacillati</taxon>
        <taxon>Actinomycetota</taxon>
        <taxon>Actinomycetes</taxon>
        <taxon>Kitasatosporales</taxon>
        <taxon>Streptomycetaceae</taxon>
        <taxon>Kitasatospora</taxon>
    </lineage>
</organism>
<dbReference type="SUPFAM" id="SSF55874">
    <property type="entry name" value="ATPase domain of HSP90 chaperone/DNA topoisomerase II/histidine kinase"/>
    <property type="match status" value="1"/>
</dbReference>
<feature type="region of interest" description="Disordered" evidence="1">
    <location>
        <begin position="77"/>
        <end position="106"/>
    </location>
</feature>
<keyword evidence="3" id="KW-0067">ATP-binding</keyword>
<name>A0ABZ1UBT6_9ACTN</name>
<feature type="region of interest" description="Disordered" evidence="1">
    <location>
        <begin position="1"/>
        <end position="22"/>
    </location>
</feature>
<proteinExistence type="predicted"/>
<dbReference type="RefSeq" id="WP_328959053.1">
    <property type="nucleotide sequence ID" value="NZ_CP108110.1"/>
</dbReference>
<reference evidence="3" key="1">
    <citation type="submission" date="2022-10" db="EMBL/GenBank/DDBJ databases">
        <title>The complete genomes of actinobacterial strains from the NBC collection.</title>
        <authorList>
            <person name="Joergensen T.S."/>
            <person name="Alvarez Arevalo M."/>
            <person name="Sterndorff E.B."/>
            <person name="Faurdal D."/>
            <person name="Vuksanovic O."/>
            <person name="Mourched A.-S."/>
            <person name="Charusanti P."/>
            <person name="Shaw S."/>
            <person name="Blin K."/>
            <person name="Weber T."/>
        </authorList>
    </citation>
    <scope>NUCLEOTIDE SEQUENCE</scope>
    <source>
        <strain evidence="3">NBC_00222</strain>
    </source>
</reference>
<dbReference type="Pfam" id="PF13581">
    <property type="entry name" value="HATPase_c_2"/>
    <property type="match status" value="1"/>
</dbReference>
<dbReference type="InterPro" id="IPR036890">
    <property type="entry name" value="HATPase_C_sf"/>
</dbReference>
<dbReference type="Gene3D" id="3.30.565.10">
    <property type="entry name" value="Histidine kinase-like ATPase, C-terminal domain"/>
    <property type="match status" value="1"/>
</dbReference>